<dbReference type="NCBIfam" id="TIGR01727">
    <property type="entry name" value="oligo_HPY"/>
    <property type="match status" value="1"/>
</dbReference>
<dbReference type="PANTHER" id="PTHR43297">
    <property type="entry name" value="OLIGOPEPTIDE TRANSPORT ATP-BINDING PROTEIN APPD"/>
    <property type="match status" value="1"/>
</dbReference>
<dbReference type="SUPFAM" id="SSF52540">
    <property type="entry name" value="P-loop containing nucleoside triphosphate hydrolases"/>
    <property type="match status" value="1"/>
</dbReference>
<reference evidence="9" key="1">
    <citation type="submission" date="2009-02" db="EMBL/GenBank/DDBJ databases">
        <authorList>
            <person name="Fulton L."/>
            <person name="Clifton S."/>
            <person name="Fulton B."/>
            <person name="Xu J."/>
            <person name="Minx P."/>
            <person name="Pepin K.H."/>
            <person name="Johnson M."/>
            <person name="Bhonagiri V."/>
            <person name="Nash W.E."/>
            <person name="Mardis E.R."/>
            <person name="Wilson R.K."/>
        </authorList>
    </citation>
    <scope>NUCLEOTIDE SEQUENCE [LARGE SCALE GENOMIC DNA]</scope>
    <source>
        <strain evidence="9">DSM 15053</strain>
    </source>
</reference>
<dbReference type="PROSITE" id="PS50893">
    <property type="entry name" value="ABC_TRANSPORTER_2"/>
    <property type="match status" value="1"/>
</dbReference>
<dbReference type="GO" id="GO:0005524">
    <property type="term" value="F:ATP binding"/>
    <property type="evidence" value="ECO:0007669"/>
    <property type="project" value="UniProtKB-KW"/>
</dbReference>
<keyword evidence="4" id="KW-1003">Cell membrane</keyword>
<dbReference type="InterPro" id="IPR050388">
    <property type="entry name" value="ABC_Ni/Peptide_Import"/>
</dbReference>
<dbReference type="eggNOG" id="COG0444">
    <property type="taxonomic scope" value="Bacteria"/>
</dbReference>
<dbReference type="OrthoDB" id="41661at2"/>
<dbReference type="AlphaFoldDB" id="C0C0U6"/>
<dbReference type="Pfam" id="PF00005">
    <property type="entry name" value="ABC_tran"/>
    <property type="match status" value="1"/>
</dbReference>
<accession>C0C0U6</accession>
<dbReference type="RefSeq" id="WP_006443110.1">
    <property type="nucleotide sequence ID" value="NZ_CP036524.1"/>
</dbReference>
<dbReference type="Pfam" id="PF08352">
    <property type="entry name" value="oligo_HPY"/>
    <property type="match status" value="1"/>
</dbReference>
<name>C0C0U6_9FIRM</name>
<dbReference type="FunFam" id="3.40.50.300:FF:000016">
    <property type="entry name" value="Oligopeptide ABC transporter ATP-binding component"/>
    <property type="match status" value="1"/>
</dbReference>
<evidence type="ECO:0000259" key="8">
    <source>
        <dbReference type="PROSITE" id="PS50893"/>
    </source>
</evidence>
<keyword evidence="10" id="KW-1185">Reference proteome</keyword>
<evidence type="ECO:0000256" key="5">
    <source>
        <dbReference type="ARBA" id="ARBA00022741"/>
    </source>
</evidence>
<dbReference type="PANTHER" id="PTHR43297:SF2">
    <property type="entry name" value="DIPEPTIDE TRANSPORT ATP-BINDING PROTEIN DPPD"/>
    <property type="match status" value="1"/>
</dbReference>
<feature type="domain" description="ABC transporter" evidence="8">
    <location>
        <begin position="9"/>
        <end position="259"/>
    </location>
</feature>
<dbReference type="InterPro" id="IPR017871">
    <property type="entry name" value="ABC_transporter-like_CS"/>
</dbReference>
<protein>
    <submittedName>
        <fullName evidence="9">ABC transporter, ATP-binding protein</fullName>
    </submittedName>
</protein>
<dbReference type="Gene3D" id="3.40.50.300">
    <property type="entry name" value="P-loop containing nucleotide triphosphate hydrolases"/>
    <property type="match status" value="1"/>
</dbReference>
<dbReference type="EMBL" id="ABYI02000022">
    <property type="protein sequence ID" value="EEG73760.1"/>
    <property type="molecule type" value="Genomic_DNA"/>
</dbReference>
<evidence type="ECO:0000256" key="6">
    <source>
        <dbReference type="ARBA" id="ARBA00022840"/>
    </source>
</evidence>
<dbReference type="HOGENOM" id="CLU_000604_1_23_9"/>
<keyword evidence="7" id="KW-0472">Membrane</keyword>
<dbReference type="InterPro" id="IPR013563">
    <property type="entry name" value="Oligopep_ABC_C"/>
</dbReference>
<dbReference type="InterPro" id="IPR003593">
    <property type="entry name" value="AAA+_ATPase"/>
</dbReference>
<evidence type="ECO:0000256" key="1">
    <source>
        <dbReference type="ARBA" id="ARBA00004202"/>
    </source>
</evidence>
<dbReference type="GO" id="GO:0016887">
    <property type="term" value="F:ATP hydrolysis activity"/>
    <property type="evidence" value="ECO:0007669"/>
    <property type="project" value="InterPro"/>
</dbReference>
<dbReference type="InterPro" id="IPR003439">
    <property type="entry name" value="ABC_transporter-like_ATP-bd"/>
</dbReference>
<sequence>MEKKNILSVRNLKVSYKVYGGRSKVVNGICIDVPSGGRVGLVGESGCGKTTSLKAILGILPSAGVVEDGEIRFDGKDVREMSGAEIDLFHRRGAGMIFQDPSAALNPVFTIEKQLVTGLRYSFEDKVSRKEVYDKVVQALYEVSLPDAERIMKSYPFQLSGGMRQRVCIAASLAADKKLLLADEPGTALDVTIQDQILRLMNSLVEKKGLSMVMVSHSIGVIREVTEYVYIMYAGMIVEHGRTKAVFHDPKHPYTKALMECVPKLTGDGISSGIEGRIPDYLNPPDGCRFSPRCKYATDECRNTVPEMTEVEEGHQTACFMLRR</sequence>
<organism evidence="9 10">
    <name type="scientific">[Clostridium] hylemonae DSM 15053</name>
    <dbReference type="NCBI Taxonomy" id="553973"/>
    <lineage>
        <taxon>Bacteria</taxon>
        <taxon>Bacillati</taxon>
        <taxon>Bacillota</taxon>
        <taxon>Clostridia</taxon>
        <taxon>Lachnospirales</taxon>
        <taxon>Lachnospiraceae</taxon>
    </lineage>
</organism>
<comment type="caution">
    <text evidence="9">The sequence shown here is derived from an EMBL/GenBank/DDBJ whole genome shotgun (WGS) entry which is preliminary data.</text>
</comment>
<evidence type="ECO:0000313" key="10">
    <source>
        <dbReference type="Proteomes" id="UP000004893"/>
    </source>
</evidence>
<dbReference type="GO" id="GO:0005886">
    <property type="term" value="C:plasma membrane"/>
    <property type="evidence" value="ECO:0007669"/>
    <property type="project" value="UniProtKB-SubCell"/>
</dbReference>
<evidence type="ECO:0000256" key="3">
    <source>
        <dbReference type="ARBA" id="ARBA00022448"/>
    </source>
</evidence>
<evidence type="ECO:0000256" key="4">
    <source>
        <dbReference type="ARBA" id="ARBA00022475"/>
    </source>
</evidence>
<keyword evidence="5" id="KW-0547">Nucleotide-binding</keyword>
<dbReference type="SMART" id="SM00382">
    <property type="entry name" value="AAA"/>
    <property type="match status" value="1"/>
</dbReference>
<evidence type="ECO:0000256" key="7">
    <source>
        <dbReference type="ARBA" id="ARBA00023136"/>
    </source>
</evidence>
<comment type="subcellular location">
    <subcellularLocation>
        <location evidence="1">Cell membrane</location>
        <topology evidence="1">Peripheral membrane protein</topology>
    </subcellularLocation>
</comment>
<evidence type="ECO:0000313" key="9">
    <source>
        <dbReference type="EMBL" id="EEG73760.1"/>
    </source>
</evidence>
<keyword evidence="3" id="KW-0813">Transport</keyword>
<comment type="similarity">
    <text evidence="2">Belongs to the ABC transporter superfamily.</text>
</comment>
<dbReference type="CDD" id="cd03257">
    <property type="entry name" value="ABC_NikE_OppD_transporters"/>
    <property type="match status" value="1"/>
</dbReference>
<keyword evidence="6 9" id="KW-0067">ATP-binding</keyword>
<reference evidence="9" key="2">
    <citation type="submission" date="2013-06" db="EMBL/GenBank/DDBJ databases">
        <title>Draft genome sequence of Clostridium hylemonae (DSM 15053).</title>
        <authorList>
            <person name="Sudarsanam P."/>
            <person name="Ley R."/>
            <person name="Guruge J."/>
            <person name="Turnbaugh P.J."/>
            <person name="Mahowald M."/>
            <person name="Liep D."/>
            <person name="Gordon J."/>
        </authorList>
    </citation>
    <scope>NUCLEOTIDE SEQUENCE</scope>
    <source>
        <strain evidence="9">DSM 15053</strain>
    </source>
</reference>
<dbReference type="InterPro" id="IPR027417">
    <property type="entry name" value="P-loop_NTPase"/>
</dbReference>
<dbReference type="GO" id="GO:0015833">
    <property type="term" value="P:peptide transport"/>
    <property type="evidence" value="ECO:0007669"/>
    <property type="project" value="InterPro"/>
</dbReference>
<evidence type="ECO:0000256" key="2">
    <source>
        <dbReference type="ARBA" id="ARBA00005417"/>
    </source>
</evidence>
<dbReference type="STRING" id="553973.CLOHYLEM_05765"/>
<dbReference type="PROSITE" id="PS00211">
    <property type="entry name" value="ABC_TRANSPORTER_1"/>
    <property type="match status" value="1"/>
</dbReference>
<gene>
    <name evidence="9" type="ORF">CLOHYLEM_05765</name>
</gene>
<dbReference type="Proteomes" id="UP000004893">
    <property type="component" value="Unassembled WGS sequence"/>
</dbReference>
<proteinExistence type="inferred from homology"/>